<accession>A0A914QNH8</accession>
<organism evidence="2 3">
    <name type="scientific">Panagrolaimus davidi</name>
    <dbReference type="NCBI Taxonomy" id="227884"/>
    <lineage>
        <taxon>Eukaryota</taxon>
        <taxon>Metazoa</taxon>
        <taxon>Ecdysozoa</taxon>
        <taxon>Nematoda</taxon>
        <taxon>Chromadorea</taxon>
        <taxon>Rhabditida</taxon>
        <taxon>Tylenchina</taxon>
        <taxon>Panagrolaimomorpha</taxon>
        <taxon>Panagrolaimoidea</taxon>
        <taxon>Panagrolaimidae</taxon>
        <taxon>Panagrolaimus</taxon>
    </lineage>
</organism>
<protein>
    <submittedName>
        <fullName evidence="3">TUG ubiquitin-like domain-containing protein</fullName>
    </submittedName>
</protein>
<reference evidence="3" key="1">
    <citation type="submission" date="2022-11" db="UniProtKB">
        <authorList>
            <consortium name="WormBaseParasite"/>
        </authorList>
    </citation>
    <scope>IDENTIFICATION</scope>
</reference>
<dbReference type="GO" id="GO:0005634">
    <property type="term" value="C:nucleus"/>
    <property type="evidence" value="ECO:0007669"/>
    <property type="project" value="TreeGrafter"/>
</dbReference>
<dbReference type="PANTHER" id="PTHR46467">
    <property type="entry name" value="TETHER CONTAINING UBX DOMAIN FOR GLUT4"/>
    <property type="match status" value="1"/>
</dbReference>
<dbReference type="InterPro" id="IPR021569">
    <property type="entry name" value="TUG-UBL1"/>
</dbReference>
<dbReference type="GO" id="GO:0005737">
    <property type="term" value="C:cytoplasm"/>
    <property type="evidence" value="ECO:0007669"/>
    <property type="project" value="TreeGrafter"/>
</dbReference>
<dbReference type="CDD" id="cd16105">
    <property type="entry name" value="Ubl_ASPSCR1_like"/>
    <property type="match status" value="1"/>
</dbReference>
<feature type="domain" description="TUG ubiquitin-like" evidence="1">
    <location>
        <begin position="7"/>
        <end position="70"/>
    </location>
</feature>
<dbReference type="GO" id="GO:0006886">
    <property type="term" value="P:intracellular protein transport"/>
    <property type="evidence" value="ECO:0007669"/>
    <property type="project" value="TreeGrafter"/>
</dbReference>
<dbReference type="SUPFAM" id="SSF54236">
    <property type="entry name" value="Ubiquitin-like"/>
    <property type="match status" value="1"/>
</dbReference>
<dbReference type="Pfam" id="PF11470">
    <property type="entry name" value="TUG-UBL1"/>
    <property type="match status" value="1"/>
</dbReference>
<dbReference type="AlphaFoldDB" id="A0A914QNH8"/>
<dbReference type="GO" id="GO:0012506">
    <property type="term" value="C:vesicle membrane"/>
    <property type="evidence" value="ECO:0007669"/>
    <property type="project" value="TreeGrafter"/>
</dbReference>
<dbReference type="InterPro" id="IPR029071">
    <property type="entry name" value="Ubiquitin-like_domsf"/>
</dbReference>
<sequence length="141" mass="15655">MSTVTVVCPNAHRCKISVTAGTVLRQILEECCLKQGYDVDSYSLQHRNKPLDDSLPYRLSGLPNNACLDLIKSEEKKVDQGVEIALQTPEGRKICKFISSTMLADVLKKFSEEFGKDLLKAEAGKAATISYLSQHVCFFLL</sequence>
<dbReference type="Proteomes" id="UP000887578">
    <property type="component" value="Unplaced"/>
</dbReference>
<evidence type="ECO:0000259" key="1">
    <source>
        <dbReference type="Pfam" id="PF11470"/>
    </source>
</evidence>
<evidence type="ECO:0000313" key="2">
    <source>
        <dbReference type="Proteomes" id="UP000887578"/>
    </source>
</evidence>
<dbReference type="GO" id="GO:0042593">
    <property type="term" value="P:glucose homeostasis"/>
    <property type="evidence" value="ECO:0007669"/>
    <property type="project" value="TreeGrafter"/>
</dbReference>
<dbReference type="WBParaSite" id="PDA_v2.g5341.t1">
    <property type="protein sequence ID" value="PDA_v2.g5341.t1"/>
    <property type="gene ID" value="PDA_v2.g5341"/>
</dbReference>
<dbReference type="Gene3D" id="3.10.20.90">
    <property type="entry name" value="Phosphatidylinositol 3-kinase Catalytic Subunit, Chain A, domain 1"/>
    <property type="match status" value="1"/>
</dbReference>
<keyword evidence="2" id="KW-1185">Reference proteome</keyword>
<name>A0A914QNH8_9BILA</name>
<proteinExistence type="predicted"/>
<dbReference type="PANTHER" id="PTHR46467:SF1">
    <property type="entry name" value="TETHER CONTAINING UBX DOMAIN FOR GLUT4"/>
    <property type="match status" value="1"/>
</dbReference>
<evidence type="ECO:0000313" key="3">
    <source>
        <dbReference type="WBParaSite" id="PDA_v2.g5341.t1"/>
    </source>
</evidence>